<keyword evidence="1" id="KW-0808">Transferase</keyword>
<accession>A0ABW1NEB0</accession>
<reference evidence="4" key="1">
    <citation type="journal article" date="2019" name="Int. J. Syst. Evol. Microbiol.">
        <title>The Global Catalogue of Microorganisms (GCM) 10K type strain sequencing project: providing services to taxonomists for standard genome sequencing and annotation.</title>
        <authorList>
            <consortium name="The Broad Institute Genomics Platform"/>
            <consortium name="The Broad Institute Genome Sequencing Center for Infectious Disease"/>
            <person name="Wu L."/>
            <person name="Ma J."/>
        </authorList>
    </citation>
    <scope>NUCLEOTIDE SEQUENCE [LARGE SCALE GENOMIC DNA]</scope>
    <source>
        <strain evidence="4">JCM 30346</strain>
    </source>
</reference>
<evidence type="ECO:0000313" key="4">
    <source>
        <dbReference type="Proteomes" id="UP001596137"/>
    </source>
</evidence>
<dbReference type="InterPro" id="IPR003594">
    <property type="entry name" value="HATPase_dom"/>
</dbReference>
<dbReference type="EMBL" id="JBHSRF010000009">
    <property type="protein sequence ID" value="MFC6081366.1"/>
    <property type="molecule type" value="Genomic_DNA"/>
</dbReference>
<evidence type="ECO:0000256" key="1">
    <source>
        <dbReference type="ARBA" id="ARBA00022527"/>
    </source>
</evidence>
<dbReference type="PANTHER" id="PTHR35526">
    <property type="entry name" value="ANTI-SIGMA-F FACTOR RSBW-RELATED"/>
    <property type="match status" value="1"/>
</dbReference>
<keyword evidence="3" id="KW-0067">ATP-binding</keyword>
<dbReference type="RefSeq" id="WP_380749118.1">
    <property type="nucleotide sequence ID" value="NZ_JBHSRF010000009.1"/>
</dbReference>
<evidence type="ECO:0000259" key="2">
    <source>
        <dbReference type="Pfam" id="PF13581"/>
    </source>
</evidence>
<dbReference type="InterPro" id="IPR050267">
    <property type="entry name" value="Anti-sigma-factor_SerPK"/>
</dbReference>
<keyword evidence="4" id="KW-1185">Reference proteome</keyword>
<keyword evidence="1" id="KW-0418">Kinase</keyword>
<dbReference type="InterPro" id="IPR036890">
    <property type="entry name" value="HATPase_C_sf"/>
</dbReference>
<evidence type="ECO:0000313" key="3">
    <source>
        <dbReference type="EMBL" id="MFC6081366.1"/>
    </source>
</evidence>
<dbReference type="PANTHER" id="PTHR35526:SF3">
    <property type="entry name" value="ANTI-SIGMA-F FACTOR RSBW"/>
    <property type="match status" value="1"/>
</dbReference>
<comment type="caution">
    <text evidence="3">The sequence shown here is derived from an EMBL/GenBank/DDBJ whole genome shotgun (WGS) entry which is preliminary data.</text>
</comment>
<dbReference type="Proteomes" id="UP001596137">
    <property type="component" value="Unassembled WGS sequence"/>
</dbReference>
<keyword evidence="1" id="KW-0723">Serine/threonine-protein kinase</keyword>
<dbReference type="GO" id="GO:0005524">
    <property type="term" value="F:ATP binding"/>
    <property type="evidence" value="ECO:0007669"/>
    <property type="project" value="UniProtKB-KW"/>
</dbReference>
<name>A0ABW1NEB0_9ACTN</name>
<feature type="domain" description="Histidine kinase/HSP90-like ATPase" evidence="2">
    <location>
        <begin position="22"/>
        <end position="122"/>
    </location>
</feature>
<sequence length="128" mass="13785">MRAGRQPGVIELAGEVRSAGIARDFVREKLGCDHAVLDTVTLLVSEVVTNAVVHSDSRNGGTITMTIADSGDFVHVDVVDAGGDEVPQVRDEEFGEGGRGLRIVQALASGWGVRQYATDRTVWFQVKY</sequence>
<proteinExistence type="predicted"/>
<dbReference type="CDD" id="cd16936">
    <property type="entry name" value="HATPase_RsbW-like"/>
    <property type="match status" value="1"/>
</dbReference>
<dbReference type="Pfam" id="PF13581">
    <property type="entry name" value="HATPase_c_2"/>
    <property type="match status" value="1"/>
</dbReference>
<dbReference type="SUPFAM" id="SSF55874">
    <property type="entry name" value="ATPase domain of HSP90 chaperone/DNA topoisomerase II/histidine kinase"/>
    <property type="match status" value="1"/>
</dbReference>
<keyword evidence="3" id="KW-0547">Nucleotide-binding</keyword>
<organism evidence="3 4">
    <name type="scientific">Sphaerisporangium aureirubrum</name>
    <dbReference type="NCBI Taxonomy" id="1544736"/>
    <lineage>
        <taxon>Bacteria</taxon>
        <taxon>Bacillati</taxon>
        <taxon>Actinomycetota</taxon>
        <taxon>Actinomycetes</taxon>
        <taxon>Streptosporangiales</taxon>
        <taxon>Streptosporangiaceae</taxon>
        <taxon>Sphaerisporangium</taxon>
    </lineage>
</organism>
<protein>
    <submittedName>
        <fullName evidence="3">ATP-binding protein</fullName>
    </submittedName>
</protein>
<gene>
    <name evidence="3" type="ORF">ACFP1K_09365</name>
</gene>
<dbReference type="Gene3D" id="3.30.565.10">
    <property type="entry name" value="Histidine kinase-like ATPase, C-terminal domain"/>
    <property type="match status" value="1"/>
</dbReference>